<sequence>MEILKKYKYLLGLIGIAAALFLYQTQQNSIPAEQSSQMDEDEASLLTGEQVLEDEPDSDAANEEQTVIVDVKGEVQKPGVYEMKNGERFHHVIEKAGGLTKAADAVQINLAAMLEDGMVVYIPKRGETAEDNVLLPAAAGVDAGEQKVNLNKATAEELQTLTGIGPAKAEAILSYREEAGGFKTIEDLKNVTGIGEKSFEKLKDSITVK</sequence>
<dbReference type="EMBL" id="CP126116">
    <property type="protein sequence ID" value="WHZ56608.1"/>
    <property type="molecule type" value="Genomic_DNA"/>
</dbReference>
<reference evidence="2" key="1">
    <citation type="journal article" date="2025" name="Aquaculture">
        <title>Assessment of the bioflocculant production and safety properties of Metabacillus hrfriensis sp. nov. based on phenotypic and whole-genome sequencing analysis.</title>
        <authorList>
            <person name="Zhang R."/>
            <person name="Zhao Z."/>
            <person name="Luo L."/>
            <person name="Wang S."/>
            <person name="Guo K."/>
            <person name="Xu W."/>
        </authorList>
    </citation>
    <scope>NUCLEOTIDE SEQUENCE [LARGE SCALE GENOMIC DNA]</scope>
    <source>
        <strain evidence="2">CT-WN-B3</strain>
    </source>
</reference>
<organism evidence="1 2">
    <name type="scientific">Metabacillus hrfriensis</name>
    <dbReference type="NCBI Taxonomy" id="3048891"/>
    <lineage>
        <taxon>Bacteria</taxon>
        <taxon>Bacillati</taxon>
        <taxon>Bacillota</taxon>
        <taxon>Bacilli</taxon>
        <taxon>Bacillales</taxon>
        <taxon>Bacillaceae</taxon>
        <taxon>Metabacillus</taxon>
    </lineage>
</organism>
<protein>
    <submittedName>
        <fullName evidence="1">Helix-hairpin-helix domain-containing protein</fullName>
    </submittedName>
</protein>
<dbReference type="Proteomes" id="UP001226091">
    <property type="component" value="Chromosome"/>
</dbReference>
<proteinExistence type="predicted"/>
<gene>
    <name evidence="1" type="ORF">QLQ22_18190</name>
</gene>
<evidence type="ECO:0000313" key="2">
    <source>
        <dbReference type="Proteomes" id="UP001226091"/>
    </source>
</evidence>
<keyword evidence="2" id="KW-1185">Reference proteome</keyword>
<accession>A0ACD4R811</accession>
<name>A0ACD4R811_9BACI</name>
<evidence type="ECO:0000313" key="1">
    <source>
        <dbReference type="EMBL" id="WHZ56608.1"/>
    </source>
</evidence>